<evidence type="ECO:0000256" key="6">
    <source>
        <dbReference type="ARBA" id="ARBA00023717"/>
    </source>
</evidence>
<keyword evidence="9" id="KW-1185">Reference proteome</keyword>
<evidence type="ECO:0000313" key="9">
    <source>
        <dbReference type="Proteomes" id="UP001143474"/>
    </source>
</evidence>
<gene>
    <name evidence="8" type="primary">yngF</name>
    <name evidence="8" type="ORF">GCM10017600_38900</name>
</gene>
<protein>
    <recommendedName>
        <fullName evidence="2">enoyl-CoA hydratase</fullName>
        <ecNumber evidence="2">4.2.1.17</ecNumber>
    </recommendedName>
</protein>
<comment type="similarity">
    <text evidence="1 7">Belongs to the enoyl-CoA hydratase/isomerase family.</text>
</comment>
<dbReference type="Gene3D" id="1.10.12.10">
    <property type="entry name" value="Lyase 2-enoyl-coa Hydratase, Chain A, domain 2"/>
    <property type="match status" value="1"/>
</dbReference>
<evidence type="ECO:0000256" key="4">
    <source>
        <dbReference type="ARBA" id="ARBA00023239"/>
    </source>
</evidence>
<dbReference type="InterPro" id="IPR018376">
    <property type="entry name" value="Enoyl-CoA_hyd/isom_CS"/>
</dbReference>
<evidence type="ECO:0000256" key="2">
    <source>
        <dbReference type="ARBA" id="ARBA00012076"/>
    </source>
</evidence>
<dbReference type="Proteomes" id="UP001143474">
    <property type="component" value="Unassembled WGS sequence"/>
</dbReference>
<dbReference type="InterPro" id="IPR014748">
    <property type="entry name" value="Enoyl-CoA_hydra_C"/>
</dbReference>
<evidence type="ECO:0000313" key="8">
    <source>
        <dbReference type="EMBL" id="GLK10484.1"/>
    </source>
</evidence>
<evidence type="ECO:0000256" key="3">
    <source>
        <dbReference type="ARBA" id="ARBA00023098"/>
    </source>
</evidence>
<dbReference type="GO" id="GO:0006635">
    <property type="term" value="P:fatty acid beta-oxidation"/>
    <property type="evidence" value="ECO:0007669"/>
    <property type="project" value="TreeGrafter"/>
</dbReference>
<evidence type="ECO:0000256" key="7">
    <source>
        <dbReference type="RuleBase" id="RU003707"/>
    </source>
</evidence>
<dbReference type="AlphaFoldDB" id="A0A9W6I3A2"/>
<name>A0A9W6I3A2_9ACTN</name>
<dbReference type="Pfam" id="PF00378">
    <property type="entry name" value="ECH_1"/>
    <property type="match status" value="1"/>
</dbReference>
<evidence type="ECO:0000256" key="1">
    <source>
        <dbReference type="ARBA" id="ARBA00005254"/>
    </source>
</evidence>
<dbReference type="FunFam" id="1.10.12.10:FF:000001">
    <property type="entry name" value="Probable enoyl-CoA hydratase, mitochondrial"/>
    <property type="match status" value="1"/>
</dbReference>
<reference evidence="8" key="2">
    <citation type="submission" date="2023-01" db="EMBL/GenBank/DDBJ databases">
        <authorList>
            <person name="Sun Q."/>
            <person name="Evtushenko L."/>
        </authorList>
    </citation>
    <scope>NUCLEOTIDE SEQUENCE</scope>
    <source>
        <strain evidence="8">VKM Ac-2007</strain>
    </source>
</reference>
<dbReference type="PANTHER" id="PTHR11941">
    <property type="entry name" value="ENOYL-COA HYDRATASE-RELATED"/>
    <property type="match status" value="1"/>
</dbReference>
<comment type="catalytic activity">
    <reaction evidence="6">
        <text>a 4-saturated-(3S)-3-hydroxyacyl-CoA = a (3E)-enoyl-CoA + H2O</text>
        <dbReference type="Rhea" id="RHEA:20724"/>
        <dbReference type="ChEBI" id="CHEBI:15377"/>
        <dbReference type="ChEBI" id="CHEBI:58521"/>
        <dbReference type="ChEBI" id="CHEBI:137480"/>
        <dbReference type="EC" id="4.2.1.17"/>
    </reaction>
</comment>
<dbReference type="InterPro" id="IPR029045">
    <property type="entry name" value="ClpP/crotonase-like_dom_sf"/>
</dbReference>
<comment type="catalytic activity">
    <reaction evidence="5">
        <text>a (3S)-3-hydroxyacyl-CoA = a (2E)-enoyl-CoA + H2O</text>
        <dbReference type="Rhea" id="RHEA:16105"/>
        <dbReference type="ChEBI" id="CHEBI:15377"/>
        <dbReference type="ChEBI" id="CHEBI:57318"/>
        <dbReference type="ChEBI" id="CHEBI:58856"/>
        <dbReference type="EC" id="4.2.1.17"/>
    </reaction>
</comment>
<dbReference type="EMBL" id="BSEV01000008">
    <property type="protein sequence ID" value="GLK10484.1"/>
    <property type="molecule type" value="Genomic_DNA"/>
</dbReference>
<evidence type="ECO:0000256" key="5">
    <source>
        <dbReference type="ARBA" id="ARBA00023709"/>
    </source>
</evidence>
<keyword evidence="4" id="KW-0456">Lyase</keyword>
<dbReference type="SUPFAM" id="SSF52096">
    <property type="entry name" value="ClpP/crotonase"/>
    <property type="match status" value="1"/>
</dbReference>
<dbReference type="FunFam" id="3.90.226.10:FF:000009">
    <property type="entry name" value="Carnitinyl-CoA dehydratase"/>
    <property type="match status" value="1"/>
</dbReference>
<organism evidence="8 9">
    <name type="scientific">Streptosporangium carneum</name>
    <dbReference type="NCBI Taxonomy" id="47481"/>
    <lineage>
        <taxon>Bacteria</taxon>
        <taxon>Bacillati</taxon>
        <taxon>Actinomycetota</taxon>
        <taxon>Actinomycetes</taxon>
        <taxon>Streptosporangiales</taxon>
        <taxon>Streptosporangiaceae</taxon>
        <taxon>Streptosporangium</taxon>
    </lineage>
</organism>
<dbReference type="PROSITE" id="PS00166">
    <property type="entry name" value="ENOYL_COA_HYDRATASE"/>
    <property type="match status" value="1"/>
</dbReference>
<reference evidence="8" key="1">
    <citation type="journal article" date="2014" name="Int. J. Syst. Evol. Microbiol.">
        <title>Complete genome sequence of Corynebacterium casei LMG S-19264T (=DSM 44701T), isolated from a smear-ripened cheese.</title>
        <authorList>
            <consortium name="US DOE Joint Genome Institute (JGI-PGF)"/>
            <person name="Walter F."/>
            <person name="Albersmeier A."/>
            <person name="Kalinowski J."/>
            <person name="Ruckert C."/>
        </authorList>
    </citation>
    <scope>NUCLEOTIDE SEQUENCE</scope>
    <source>
        <strain evidence="8">VKM Ac-2007</strain>
    </source>
</reference>
<dbReference type="Gene3D" id="3.90.226.10">
    <property type="entry name" value="2-enoyl-CoA Hydratase, Chain A, domain 1"/>
    <property type="match status" value="1"/>
</dbReference>
<dbReference type="InterPro" id="IPR001753">
    <property type="entry name" value="Enoyl-CoA_hydra/iso"/>
</dbReference>
<accession>A0A9W6I3A2</accession>
<dbReference type="CDD" id="cd06558">
    <property type="entry name" value="crotonase-like"/>
    <property type="match status" value="1"/>
</dbReference>
<dbReference type="EC" id="4.2.1.17" evidence="2"/>
<proteinExistence type="inferred from homology"/>
<dbReference type="GO" id="GO:0004300">
    <property type="term" value="F:enoyl-CoA hydratase activity"/>
    <property type="evidence" value="ECO:0007669"/>
    <property type="project" value="UniProtKB-EC"/>
</dbReference>
<comment type="caution">
    <text evidence="8">The sequence shown here is derived from an EMBL/GenBank/DDBJ whole genome shotgun (WGS) entry which is preliminary data.</text>
</comment>
<dbReference type="PANTHER" id="PTHR11941:SF169">
    <property type="entry name" value="(7AS)-7A-METHYL-1,5-DIOXO-2,3,5,6,7,7A-HEXAHYDRO-1H-INDENE-CARBOXYL-COA HYDROLASE"/>
    <property type="match status" value="1"/>
</dbReference>
<keyword evidence="3" id="KW-0443">Lipid metabolism</keyword>
<sequence length="265" mass="28290">MEAAGTGAEEPVDLRIAGHVATVTLDRPDVLNAVSTPMYRCLLATFAKIEDEADVRCVVVRGRGRAFSVGADRTERATMTVDDLRRRRRLVPRVFSAMYHCSRPVIAQVQGYALGGGLELALSCDLVVAAEDAVMGLVETTLGSMPAGGGTQLLPRLVGIPRAKELIFTGRRFTGAEARQWGLVNHAVPAADLEATVDALAAEISAAAPLAVAQAKRAIDLSSQLEIDSGVELEAELYERLLTSTDRLEGLAAAREGRPARFRGR</sequence>